<dbReference type="EMBL" id="JXNU01000003">
    <property type="protein sequence ID" value="KKF35988.1"/>
    <property type="molecule type" value="Genomic_DNA"/>
</dbReference>
<sequence>MITDVKIFDTDSFTTLFETASPIKINVRDEHKATTFQVESGETRSDHVVVQAVEIGMDLILSGELKNAFGLMQQAWEQNKLVGIQTRVKTYQPMLLVNFYHDETAEMADAIQLSLRFTEWRSVTPEYGDLPPKKVQKPSQSSTVKRGGAQTKSVSEERKKSVLVRVLGG</sequence>
<feature type="region of interest" description="Disordered" evidence="1">
    <location>
        <begin position="128"/>
        <end position="160"/>
    </location>
</feature>
<dbReference type="Pfam" id="PF21821">
    <property type="entry name" value="Dit_like"/>
    <property type="match status" value="1"/>
</dbReference>
<evidence type="ECO:0000259" key="2">
    <source>
        <dbReference type="Pfam" id="PF21821"/>
    </source>
</evidence>
<evidence type="ECO:0000256" key="1">
    <source>
        <dbReference type="SAM" id="MobiDB-lite"/>
    </source>
</evidence>
<name>A0A0M2KFJ8_9GAMM</name>
<protein>
    <submittedName>
        <fullName evidence="3">Phage-like protein</fullName>
    </submittedName>
</protein>
<dbReference type="PATRIC" id="fig|65700.7.peg.3025"/>
<organism evidence="3 4">
    <name type="scientific">Erwinia tracheiphila</name>
    <dbReference type="NCBI Taxonomy" id="65700"/>
    <lineage>
        <taxon>Bacteria</taxon>
        <taxon>Pseudomonadati</taxon>
        <taxon>Pseudomonadota</taxon>
        <taxon>Gammaproteobacteria</taxon>
        <taxon>Enterobacterales</taxon>
        <taxon>Erwiniaceae</taxon>
        <taxon>Erwinia</taxon>
    </lineage>
</organism>
<dbReference type="RefSeq" id="WP_016191117.1">
    <property type="nucleotide sequence ID" value="NZ_CP089932.1"/>
</dbReference>
<dbReference type="InterPro" id="IPR048494">
    <property type="entry name" value="Dit-like_N"/>
</dbReference>
<evidence type="ECO:0000313" key="4">
    <source>
        <dbReference type="Proteomes" id="UP000033924"/>
    </source>
</evidence>
<dbReference type="AlphaFoldDB" id="A0A0M2KFJ8"/>
<feature type="domain" description="Dit-like phage tail protein N-terminal" evidence="2">
    <location>
        <begin position="24"/>
        <end position="130"/>
    </location>
</feature>
<keyword evidence="4" id="KW-1185">Reference proteome</keyword>
<comment type="caution">
    <text evidence="3">The sequence shown here is derived from an EMBL/GenBank/DDBJ whole genome shotgun (WGS) entry which is preliminary data.</text>
</comment>
<evidence type="ECO:0000313" key="3">
    <source>
        <dbReference type="EMBL" id="KKF35988.1"/>
    </source>
</evidence>
<dbReference type="STRING" id="65700.SY86_12000"/>
<accession>A0A0M2KFJ8</accession>
<proteinExistence type="predicted"/>
<dbReference type="Proteomes" id="UP000033924">
    <property type="component" value="Unassembled WGS sequence"/>
</dbReference>
<gene>
    <name evidence="3" type="ORF">SY86_12000</name>
</gene>
<reference evidence="3 4" key="1">
    <citation type="submission" date="2015-01" db="EMBL/GenBank/DDBJ databases">
        <title>Erwinia tracheiphila.</title>
        <authorList>
            <person name="Shapiro L.R."/>
        </authorList>
    </citation>
    <scope>NUCLEOTIDE SEQUENCE [LARGE SCALE GENOMIC DNA]</scope>
    <source>
        <strain evidence="3 4">BuffGH</strain>
    </source>
</reference>